<evidence type="ECO:0000256" key="5">
    <source>
        <dbReference type="ARBA" id="ARBA00049117"/>
    </source>
</evidence>
<reference evidence="8 9" key="1">
    <citation type="submission" date="2020-05" db="EMBL/GenBank/DDBJ databases">
        <title>Draft genome of xy-202 and genomic insight in genome of the genus Peptostreptococcus.</title>
        <authorList>
            <person name="Zhang Z."/>
        </authorList>
    </citation>
    <scope>NUCLEOTIDE SEQUENCE [LARGE SCALE GENOMIC DNA]</scope>
    <source>
        <strain evidence="8 9">DSM 27025</strain>
    </source>
</reference>
<dbReference type="EMBL" id="JABGBW010000015">
    <property type="protein sequence ID" value="MBC2576838.1"/>
    <property type="molecule type" value="Genomic_DNA"/>
</dbReference>
<dbReference type="Proteomes" id="UP000713904">
    <property type="component" value="Unassembled WGS sequence"/>
</dbReference>
<comment type="caution">
    <text evidence="8">The sequence shown here is derived from an EMBL/GenBank/DDBJ whole genome shotgun (WGS) entry which is preliminary data.</text>
</comment>
<dbReference type="PANTHER" id="PTHR13748">
    <property type="entry name" value="COBW-RELATED"/>
    <property type="match status" value="1"/>
</dbReference>
<evidence type="ECO:0000256" key="2">
    <source>
        <dbReference type="ARBA" id="ARBA00022801"/>
    </source>
</evidence>
<evidence type="ECO:0000313" key="9">
    <source>
        <dbReference type="Proteomes" id="UP000713904"/>
    </source>
</evidence>
<keyword evidence="9" id="KW-1185">Reference proteome</keyword>
<dbReference type="InterPro" id="IPR051316">
    <property type="entry name" value="Zinc-reg_GTPase_activator"/>
</dbReference>
<comment type="similarity">
    <text evidence="4">Belongs to the SIMIBI class G3E GTPase family. ZNG1 subfamily.</text>
</comment>
<name>A0ABR6TN51_9FIRM</name>
<evidence type="ECO:0000256" key="1">
    <source>
        <dbReference type="ARBA" id="ARBA00022741"/>
    </source>
</evidence>
<feature type="domain" description="CobW/HypB/UreG nucleotide-binding" evidence="6">
    <location>
        <begin position="6"/>
        <end position="181"/>
    </location>
</feature>
<evidence type="ECO:0000256" key="3">
    <source>
        <dbReference type="ARBA" id="ARBA00023186"/>
    </source>
</evidence>
<dbReference type="Gene3D" id="3.30.1220.10">
    <property type="entry name" value="CobW-like, C-terminal domain"/>
    <property type="match status" value="1"/>
</dbReference>
<organism evidence="8 9">
    <name type="scientific">Peptostreptococcus canis</name>
    <dbReference type="NCBI Taxonomy" id="1159213"/>
    <lineage>
        <taxon>Bacteria</taxon>
        <taxon>Bacillati</taxon>
        <taxon>Bacillota</taxon>
        <taxon>Clostridia</taxon>
        <taxon>Peptostreptococcales</taxon>
        <taxon>Peptostreptococcaceae</taxon>
        <taxon>Peptostreptococcus</taxon>
    </lineage>
</organism>
<dbReference type="Gene3D" id="3.40.50.300">
    <property type="entry name" value="P-loop containing nucleotide triphosphate hydrolases"/>
    <property type="match status" value="1"/>
</dbReference>
<accession>A0ABR6TN51</accession>
<evidence type="ECO:0000259" key="6">
    <source>
        <dbReference type="Pfam" id="PF02492"/>
    </source>
</evidence>
<evidence type="ECO:0000259" key="7">
    <source>
        <dbReference type="Pfam" id="PF07683"/>
    </source>
</evidence>
<gene>
    <name evidence="8" type="ORF">HLB29_09155</name>
</gene>
<dbReference type="SUPFAM" id="SSF90002">
    <property type="entry name" value="Hypothetical protein YjiA, C-terminal domain"/>
    <property type="match status" value="1"/>
</dbReference>
<dbReference type="Pfam" id="PF07683">
    <property type="entry name" value="CobW_C"/>
    <property type="match status" value="1"/>
</dbReference>
<dbReference type="SUPFAM" id="SSF52540">
    <property type="entry name" value="P-loop containing nucleoside triphosphate hydrolases"/>
    <property type="match status" value="1"/>
</dbReference>
<evidence type="ECO:0000313" key="8">
    <source>
        <dbReference type="EMBL" id="MBC2576838.1"/>
    </source>
</evidence>
<keyword evidence="3" id="KW-0143">Chaperone</keyword>
<dbReference type="InterPro" id="IPR011629">
    <property type="entry name" value="CobW-like_C"/>
</dbReference>
<dbReference type="InterPro" id="IPR027417">
    <property type="entry name" value="P-loop_NTPase"/>
</dbReference>
<proteinExistence type="inferred from homology"/>
<dbReference type="Pfam" id="PF02492">
    <property type="entry name" value="cobW"/>
    <property type="match status" value="1"/>
</dbReference>
<keyword evidence="1" id="KW-0547">Nucleotide-binding</keyword>
<sequence>MKITKINIISGFLGCGKTTFIKKIIQESSDFSKTVIIENEFGEVSIDGELLEIDGVSVKEINAGCICCSVAGDFSKSILEIKKIFNPDEIIIEPSGVGKLSEITKICEEYHDKFEINKIITILDLTKYFMYLTNFGEFYKDQIKNSNIIVFSRFTKGIEKEKHLEKVVLSIKEINNNLNIIQKEWDDINSIDILKKRFDINIFSQNHSHCGCSDNTHNHHEYDKNLENSNNHPHDHNCNHNHNCECHSDEHQHLDSKFSSITLNVDRNFSETDLHTVLNSFNKDTSTGNIIRAKGSVPSGNLKLQFDFVPEEINIYERSNDNKNYVVIIGEDLNKKLIEKLFLNG</sequence>
<feature type="domain" description="CobW C-terminal" evidence="7">
    <location>
        <begin position="258"/>
        <end position="342"/>
    </location>
</feature>
<dbReference type="InterPro" id="IPR036627">
    <property type="entry name" value="CobW-likC_sf"/>
</dbReference>
<comment type="catalytic activity">
    <reaction evidence="5">
        <text>GTP + H2O = GDP + phosphate + H(+)</text>
        <dbReference type="Rhea" id="RHEA:19669"/>
        <dbReference type="ChEBI" id="CHEBI:15377"/>
        <dbReference type="ChEBI" id="CHEBI:15378"/>
        <dbReference type="ChEBI" id="CHEBI:37565"/>
        <dbReference type="ChEBI" id="CHEBI:43474"/>
        <dbReference type="ChEBI" id="CHEBI:58189"/>
    </reaction>
    <physiologicalReaction direction="left-to-right" evidence="5">
        <dbReference type="Rhea" id="RHEA:19670"/>
    </physiologicalReaction>
</comment>
<dbReference type="PANTHER" id="PTHR13748:SF62">
    <property type="entry name" value="COBW DOMAIN-CONTAINING PROTEIN"/>
    <property type="match status" value="1"/>
</dbReference>
<evidence type="ECO:0000256" key="4">
    <source>
        <dbReference type="ARBA" id="ARBA00034320"/>
    </source>
</evidence>
<dbReference type="InterPro" id="IPR003495">
    <property type="entry name" value="CobW/HypB/UreG_nucleotide-bd"/>
</dbReference>
<dbReference type="RefSeq" id="WP_185624855.1">
    <property type="nucleotide sequence ID" value="NZ_JABGBW010000015.1"/>
</dbReference>
<keyword evidence="2" id="KW-0378">Hydrolase</keyword>
<protein>
    <submittedName>
        <fullName evidence="8">Cobalamin biosynthesis protein CobW</fullName>
    </submittedName>
</protein>